<proteinExistence type="predicted"/>
<dbReference type="AlphaFoldDB" id="A0A3B0U5P9"/>
<dbReference type="Gene3D" id="3.40.50.720">
    <property type="entry name" value="NAD(P)-binding Rossmann-like Domain"/>
    <property type="match status" value="1"/>
</dbReference>
<sequence length="68" mass="7746">DLYTMFWRQLSVIGTTMGSDKEFERMVEFVKSFHIIPIVGSVRPFNEVITALDDMKKGGIMGKSVLTF</sequence>
<accession>A0A3B0U5P9</accession>
<organism evidence="1">
    <name type="scientific">hydrothermal vent metagenome</name>
    <dbReference type="NCBI Taxonomy" id="652676"/>
    <lineage>
        <taxon>unclassified sequences</taxon>
        <taxon>metagenomes</taxon>
        <taxon>ecological metagenomes</taxon>
    </lineage>
</organism>
<reference evidence="1" key="1">
    <citation type="submission" date="2018-06" db="EMBL/GenBank/DDBJ databases">
        <authorList>
            <person name="Zhirakovskaya E."/>
        </authorList>
    </citation>
    <scope>NUCLEOTIDE SEQUENCE</scope>
</reference>
<protein>
    <recommendedName>
        <fullName evidence="2">Alcohol dehydrogenase</fullName>
    </recommendedName>
</protein>
<evidence type="ECO:0008006" key="2">
    <source>
        <dbReference type="Google" id="ProtNLM"/>
    </source>
</evidence>
<name>A0A3B0U5P9_9ZZZZ</name>
<gene>
    <name evidence="1" type="ORF">MNBD_BACTEROID06-1152</name>
</gene>
<feature type="non-terminal residue" evidence="1">
    <location>
        <position position="1"/>
    </location>
</feature>
<dbReference type="Gene3D" id="3.90.180.10">
    <property type="entry name" value="Medium-chain alcohol dehydrogenases, catalytic domain"/>
    <property type="match status" value="1"/>
</dbReference>
<evidence type="ECO:0000313" key="1">
    <source>
        <dbReference type="EMBL" id="VAW26361.1"/>
    </source>
</evidence>
<dbReference type="EMBL" id="UOES01000090">
    <property type="protein sequence ID" value="VAW26361.1"/>
    <property type="molecule type" value="Genomic_DNA"/>
</dbReference>